<dbReference type="Gene3D" id="3.30.300.30">
    <property type="match status" value="1"/>
</dbReference>
<dbReference type="FunFam" id="3.40.50.980:FF:000002">
    <property type="entry name" value="Enterobactin synthetase component F"/>
    <property type="match status" value="1"/>
</dbReference>
<dbReference type="SUPFAM" id="SSF53474">
    <property type="entry name" value="alpha/beta-Hydrolases"/>
    <property type="match status" value="1"/>
</dbReference>
<dbReference type="PROSITE" id="PS00012">
    <property type="entry name" value="PHOSPHOPANTETHEINE"/>
    <property type="match status" value="2"/>
</dbReference>
<protein>
    <submittedName>
        <fullName evidence="6">Amino acid adenylation domain-containing protein</fullName>
    </submittedName>
</protein>
<feature type="domain" description="Carrier" evidence="5">
    <location>
        <begin position="772"/>
        <end position="846"/>
    </location>
</feature>
<dbReference type="FunFam" id="1.10.1200.10:FF:000005">
    <property type="entry name" value="Nonribosomal peptide synthetase 1"/>
    <property type="match status" value="1"/>
</dbReference>
<dbReference type="Gene3D" id="3.30.559.10">
    <property type="entry name" value="Chloramphenicol acetyltransferase-like domain"/>
    <property type="match status" value="1"/>
</dbReference>
<dbReference type="Gene3D" id="2.30.38.10">
    <property type="entry name" value="Luciferase, Domain 3"/>
    <property type="match status" value="1"/>
</dbReference>
<dbReference type="InterPro" id="IPR029058">
    <property type="entry name" value="AB_hydrolase_fold"/>
</dbReference>
<dbReference type="PANTHER" id="PTHR45527:SF1">
    <property type="entry name" value="FATTY ACID SYNTHASE"/>
    <property type="match status" value="1"/>
</dbReference>
<evidence type="ECO:0000313" key="7">
    <source>
        <dbReference type="Proteomes" id="UP000534388"/>
    </source>
</evidence>
<proteinExistence type="inferred from homology"/>
<dbReference type="FunFam" id="3.40.50.12780:FF:000012">
    <property type="entry name" value="Non-ribosomal peptide synthetase"/>
    <property type="match status" value="1"/>
</dbReference>
<dbReference type="Gene3D" id="3.40.50.980">
    <property type="match status" value="2"/>
</dbReference>
<evidence type="ECO:0000256" key="3">
    <source>
        <dbReference type="ARBA" id="ARBA00022450"/>
    </source>
</evidence>
<dbReference type="FunFam" id="2.30.38.10:FF:000001">
    <property type="entry name" value="Non-ribosomal peptide synthetase PvdI"/>
    <property type="match status" value="1"/>
</dbReference>
<keyword evidence="3" id="KW-0596">Phosphopantetheine</keyword>
<dbReference type="Gene3D" id="3.30.559.30">
    <property type="entry name" value="Nonribosomal peptide synthetase, condensation domain"/>
    <property type="match status" value="2"/>
</dbReference>
<dbReference type="RefSeq" id="WP_182159475.1">
    <property type="nucleotide sequence ID" value="NZ_JACEZT010000001.1"/>
</dbReference>
<dbReference type="InterPro" id="IPR020845">
    <property type="entry name" value="AMP-binding_CS"/>
</dbReference>
<dbReference type="CDD" id="cd05930">
    <property type="entry name" value="A_NRPS"/>
    <property type="match status" value="1"/>
</dbReference>
<dbReference type="Gene3D" id="3.40.50.1820">
    <property type="entry name" value="alpha/beta hydrolase"/>
    <property type="match status" value="1"/>
</dbReference>
<comment type="caution">
    <text evidence="6">The sequence shown here is derived from an EMBL/GenBank/DDBJ whole genome shotgun (WGS) entry which is preliminary data.</text>
</comment>
<name>A0A7W2ENJ6_9BURK</name>
<dbReference type="Gene3D" id="1.10.1200.10">
    <property type="entry name" value="ACP-like"/>
    <property type="match status" value="2"/>
</dbReference>
<dbReference type="Pfam" id="PF00975">
    <property type="entry name" value="Thioesterase"/>
    <property type="match status" value="1"/>
</dbReference>
<dbReference type="GO" id="GO:0005737">
    <property type="term" value="C:cytoplasm"/>
    <property type="evidence" value="ECO:0007669"/>
    <property type="project" value="TreeGrafter"/>
</dbReference>
<keyword evidence="7" id="KW-1185">Reference proteome</keyword>
<dbReference type="InterPro" id="IPR036736">
    <property type="entry name" value="ACP-like_sf"/>
</dbReference>
<gene>
    <name evidence="6" type="ORF">H3H37_01745</name>
</gene>
<sequence>MQSIESLGQLKVLAARRPREASFWKAQIAALPGKSRFPADHGCGGAQLSQQYRAALAAATGAALERATSAQPLSQQVLLNAVVAALLERYTGVAGVAIGQPALRTGADQPLLAEWLPLALTLAPGASLRDLLAASQQQTQATLEHQDFPLQLLAHGDADDALHPFFDIGVRVLHAGTPAGAAPDGVSLLVTLLRGDDGYTWQLDYDGRQYLEETVERLARHLGLLLHAALQAPDAALGALSLLTDDDDRILAEANATAFPYEHQLRLDQVLARQVAQTPDAIAVTFGDRSLTYREFNARANQLAHTLRRHGVGRDQIVAVLAERSIEMLVAIHAVLKAGAAYLPIDPSYPQARVEYVLGDSGAPVILAHTRLVPTLATQPVIIDLDDPASYDADDTAPVHGGNARDVAYVIYTSGSTGNPKGVLVEHHSAINRIAWMQRAYPITAGDVILQKTPIAFDVSVWELFWWSFVGASVCLLAPRGERDPDTIIDTVERRRVTVMHFVPSMLNAFLDYVGALGCGARLRGLRLVFASGEALGTHQVEKFHAVLAPAQLINLYGPTEATVDVSHHLCRPDAGATSVPIGKPIDNLRLYVLDARMQVQAVGVPGELCIAGVGLARGYHRRPELTAERFVEHPFPGETRIYRTGDLARWNSRGEIEYLGRIDNQVKIRGYRIELGEIEARLREHPDVADAVAMAQKDADQVAELCAYVVAPAGTDVAALKRHLASGMPEYMVPAHIICMASFPLSPNGKLDRAALPKPSLAAGPAADYVAPRNATEQALAEIWSEVLAQPRVGVHDNFFALGGNSIHFVAVLAKARQRGLPFTFQQLFAHPTIAGLAEAISTAPAPAAEVAVAPFGLVSEADRARLPASAEDAYPLSLLQIGLVFQNELTFGTSQYHDILSYMIQSRLDVAAFEQAAAIVVARNPIFRTSYHLSGFDDPLQIVHRDAKVPPVIVDLRDLDGEGQEAWYQDWTETEKQRRFVWEEPGLVRLHVHILADDLYRYTLIQHNSALDGWSITLVHTQLFETYHAIVAGTWQQRAPVDNFLHHYVALERQSLATAADRDFWQAEITGATYTELPRCGAVQTGVAHPTVVFHDVDISRRLSERIVALSDRLGVPVKTLLMAVHLKVLSVLCGTEYAMTGYEQSGRPEHEDATEALGLFLNTVPFGLHVSAGSWEQLIRHVFDAERRLLPHRRYPMAQMMQDLDIRGMLFETAFNYTHFYRLKELRALPEFSLLDVRANSETEFVIRAEFSRHFYSDEVRLSLHYHDHVFTIDQMEMMGGYYRRAFELMTADPTQPHDLQSLLSPAETARLAEAGQRAAPAGVDAGVAVCVLDASGMPAPTGAWGQLHLAGAKPVATGRSARWLPDLRLECADGAPVPRIFGADTAKAARAPLPASAQPAQLTPWEQRIATVWAQVLRVDGASLRPEHDFFALGGNSLSAIRAVFMLEGAIRLADIMQHPTLAELAVIAAGGAGRAARMLVKLTGGAGDRATLVCLPYAGGGSASFRPLGMALREAGCPVGVYGVELPGHELSSQASELVDIPAAAHRLHQEIGATVTTPVILWGHCIGAALALALAQLMEQAGQPPLHVFIGGKLLHPAEQMHAGIAAIADMSDRAVVDWMVRETGHTELADFSNEHAAQLVALFRHDAAVANRYLAERADDDADAAGQPLHGALSVVVAPDDPLTRNYAHNWRNWSVFSHQLQLHELDGGGHYFCRTRPADVAALIAAVVTGVQRGLPADSEGDLDVAN</sequence>
<dbReference type="GO" id="GO:0003824">
    <property type="term" value="F:catalytic activity"/>
    <property type="evidence" value="ECO:0007669"/>
    <property type="project" value="InterPro"/>
</dbReference>
<dbReference type="GO" id="GO:0044550">
    <property type="term" value="P:secondary metabolite biosynthetic process"/>
    <property type="evidence" value="ECO:0007669"/>
    <property type="project" value="UniProtKB-ARBA"/>
</dbReference>
<dbReference type="SUPFAM" id="SSF47336">
    <property type="entry name" value="ACP-like"/>
    <property type="match status" value="1"/>
</dbReference>
<dbReference type="InterPro" id="IPR000873">
    <property type="entry name" value="AMP-dep_synth/lig_dom"/>
</dbReference>
<dbReference type="SUPFAM" id="SSF56801">
    <property type="entry name" value="Acetyl-CoA synthetase-like"/>
    <property type="match status" value="1"/>
</dbReference>
<dbReference type="NCBIfam" id="TIGR01733">
    <property type="entry name" value="AA-adenyl-dom"/>
    <property type="match status" value="1"/>
</dbReference>
<dbReference type="InterPro" id="IPR001031">
    <property type="entry name" value="Thioesterase"/>
</dbReference>
<comment type="cofactor">
    <cofactor evidence="1">
        <name>pantetheine 4'-phosphate</name>
        <dbReference type="ChEBI" id="CHEBI:47942"/>
    </cofactor>
</comment>
<dbReference type="Pfam" id="PF13193">
    <property type="entry name" value="AMP-binding_C"/>
    <property type="match status" value="1"/>
</dbReference>
<dbReference type="EMBL" id="JACEZT010000001">
    <property type="protein sequence ID" value="MBA5635776.1"/>
    <property type="molecule type" value="Genomic_DNA"/>
</dbReference>
<dbReference type="GO" id="GO:0043041">
    <property type="term" value="P:amino acid activation for nonribosomal peptide biosynthetic process"/>
    <property type="evidence" value="ECO:0007669"/>
    <property type="project" value="TreeGrafter"/>
</dbReference>
<dbReference type="InterPro" id="IPR001242">
    <property type="entry name" value="Condensation_dom"/>
</dbReference>
<dbReference type="FunFam" id="3.40.50.980:FF:000001">
    <property type="entry name" value="Non-ribosomal peptide synthetase"/>
    <property type="match status" value="1"/>
</dbReference>
<dbReference type="InterPro" id="IPR006162">
    <property type="entry name" value="Ppantetheine_attach_site"/>
</dbReference>
<dbReference type="InterPro" id="IPR023213">
    <property type="entry name" value="CAT-like_dom_sf"/>
</dbReference>
<dbReference type="Pfam" id="PF00550">
    <property type="entry name" value="PP-binding"/>
    <property type="match status" value="2"/>
</dbReference>
<dbReference type="InterPro" id="IPR025110">
    <property type="entry name" value="AMP-bd_C"/>
</dbReference>
<dbReference type="InterPro" id="IPR045851">
    <property type="entry name" value="AMP-bd_C_sf"/>
</dbReference>
<dbReference type="PROSITE" id="PS00455">
    <property type="entry name" value="AMP_BINDING"/>
    <property type="match status" value="1"/>
</dbReference>
<dbReference type="GO" id="GO:0031177">
    <property type="term" value="F:phosphopantetheine binding"/>
    <property type="evidence" value="ECO:0007669"/>
    <property type="project" value="InterPro"/>
</dbReference>
<keyword evidence="4" id="KW-0597">Phosphoprotein</keyword>
<organism evidence="6 7">
    <name type="scientific">Rugamonas brunnea</name>
    <dbReference type="NCBI Taxonomy" id="2758569"/>
    <lineage>
        <taxon>Bacteria</taxon>
        <taxon>Pseudomonadati</taxon>
        <taxon>Pseudomonadota</taxon>
        <taxon>Betaproteobacteria</taxon>
        <taxon>Burkholderiales</taxon>
        <taxon>Oxalobacteraceae</taxon>
        <taxon>Telluria group</taxon>
        <taxon>Rugamonas</taxon>
    </lineage>
</organism>
<dbReference type="Proteomes" id="UP000534388">
    <property type="component" value="Unassembled WGS sequence"/>
</dbReference>
<dbReference type="Pfam" id="PF00668">
    <property type="entry name" value="Condensation"/>
    <property type="match status" value="2"/>
</dbReference>
<evidence type="ECO:0000313" key="6">
    <source>
        <dbReference type="EMBL" id="MBA5635776.1"/>
    </source>
</evidence>
<dbReference type="InterPro" id="IPR010071">
    <property type="entry name" value="AA_adenyl_dom"/>
</dbReference>
<evidence type="ECO:0000256" key="1">
    <source>
        <dbReference type="ARBA" id="ARBA00001957"/>
    </source>
</evidence>
<evidence type="ECO:0000256" key="4">
    <source>
        <dbReference type="ARBA" id="ARBA00022553"/>
    </source>
</evidence>
<evidence type="ECO:0000256" key="2">
    <source>
        <dbReference type="ARBA" id="ARBA00006432"/>
    </source>
</evidence>
<accession>A0A7W2ENJ6</accession>
<dbReference type="InterPro" id="IPR009081">
    <property type="entry name" value="PP-bd_ACP"/>
</dbReference>
<dbReference type="Pfam" id="PF00501">
    <property type="entry name" value="AMP-binding"/>
    <property type="match status" value="1"/>
</dbReference>
<dbReference type="InterPro" id="IPR020806">
    <property type="entry name" value="PKS_PP-bd"/>
</dbReference>
<evidence type="ECO:0000259" key="5">
    <source>
        <dbReference type="PROSITE" id="PS50075"/>
    </source>
</evidence>
<dbReference type="FunFam" id="3.30.300.30:FF:000010">
    <property type="entry name" value="Enterobactin synthetase component F"/>
    <property type="match status" value="1"/>
</dbReference>
<reference evidence="6 7" key="1">
    <citation type="submission" date="2020-07" db="EMBL/GenBank/DDBJ databases">
        <title>Novel species isolated from subtropical streams in China.</title>
        <authorList>
            <person name="Lu H."/>
        </authorList>
    </citation>
    <scope>NUCLEOTIDE SEQUENCE [LARGE SCALE GENOMIC DNA]</scope>
    <source>
        <strain evidence="6 7">LX20W</strain>
    </source>
</reference>
<dbReference type="SUPFAM" id="SSF52777">
    <property type="entry name" value="CoA-dependent acyltransferases"/>
    <property type="match status" value="3"/>
</dbReference>
<dbReference type="PROSITE" id="PS50075">
    <property type="entry name" value="CARRIER"/>
    <property type="match status" value="1"/>
</dbReference>
<dbReference type="SMART" id="SM00823">
    <property type="entry name" value="PKS_PP"/>
    <property type="match status" value="2"/>
</dbReference>
<comment type="similarity">
    <text evidence="2">Belongs to the ATP-dependent AMP-binding enzyme family.</text>
</comment>
<dbReference type="PANTHER" id="PTHR45527">
    <property type="entry name" value="NONRIBOSOMAL PEPTIDE SYNTHETASE"/>
    <property type="match status" value="1"/>
</dbReference>